<proteinExistence type="predicted"/>
<organism evidence="1 2">
    <name type="scientific">Maricaulis maris</name>
    <dbReference type="NCBI Taxonomy" id="74318"/>
    <lineage>
        <taxon>Bacteria</taxon>
        <taxon>Pseudomonadati</taxon>
        <taxon>Pseudomonadota</taxon>
        <taxon>Alphaproteobacteria</taxon>
        <taxon>Maricaulales</taxon>
        <taxon>Maricaulaceae</taxon>
        <taxon>Maricaulis</taxon>
    </lineage>
</organism>
<dbReference type="RefSeq" id="WP_121210535.1">
    <property type="nucleotide sequence ID" value="NZ_RBIM01000003.1"/>
</dbReference>
<gene>
    <name evidence="1" type="ORF">C7435_1373</name>
</gene>
<dbReference type="Proteomes" id="UP000273675">
    <property type="component" value="Unassembled WGS sequence"/>
</dbReference>
<sequence length="308" mass="32369">MTARFAIRTDGSTTIGLGHVMRCGALANALVAEGAEPLWLTTTPQHRPADLAPGIEVVVLADDDELGPTLDRHGIRHLVADWKFTEADRVAALRAAGRHVSLIGNFLHGAVPDLHVRQGFLPALSPSGAAALSGPKYLLLSDAYRALPTRQTADRANRILVSLGGTITPVLDRIRERLAETFSGLIDWRGPASNGPVPPLAQALRQADIGILAGGTTLHEAAATGLPTLCVPIASNQLDRAEQFESVGLGISLNPDDPGFDRQFEAALETLMRDAGRRGAMARNGQALVDGDGAGRVARHLIGLAATA</sequence>
<dbReference type="EMBL" id="RBIM01000003">
    <property type="protein sequence ID" value="RKR00173.1"/>
    <property type="molecule type" value="Genomic_DNA"/>
</dbReference>
<evidence type="ECO:0000313" key="1">
    <source>
        <dbReference type="EMBL" id="RKR00173.1"/>
    </source>
</evidence>
<comment type="caution">
    <text evidence="1">The sequence shown here is derived from an EMBL/GenBank/DDBJ whole genome shotgun (WGS) entry which is preliminary data.</text>
</comment>
<dbReference type="GO" id="GO:0016740">
    <property type="term" value="F:transferase activity"/>
    <property type="evidence" value="ECO:0007669"/>
    <property type="project" value="UniProtKB-KW"/>
</dbReference>
<reference evidence="1 2" key="1">
    <citation type="submission" date="2018-10" db="EMBL/GenBank/DDBJ databases">
        <title>Genomic Encyclopedia of Type Strains, Phase IV (KMG-IV): sequencing the most valuable type-strain genomes for metagenomic binning, comparative biology and taxonomic classification.</title>
        <authorList>
            <person name="Goeker M."/>
        </authorList>
    </citation>
    <scope>NUCLEOTIDE SEQUENCE [LARGE SCALE GENOMIC DNA]</scope>
    <source>
        <strain evidence="1 2">DSM 4734</strain>
    </source>
</reference>
<evidence type="ECO:0000313" key="2">
    <source>
        <dbReference type="Proteomes" id="UP000273675"/>
    </source>
</evidence>
<protein>
    <submittedName>
        <fullName evidence="1">Spore coat polysaccharide biosynthesis predicted glycosyltransferase SpsG</fullName>
    </submittedName>
</protein>
<dbReference type="Gene3D" id="3.40.50.2000">
    <property type="entry name" value="Glycogen Phosphorylase B"/>
    <property type="match status" value="1"/>
</dbReference>
<accession>A0A495DD31</accession>
<dbReference type="OrthoDB" id="9788924at2"/>
<keyword evidence="1" id="KW-0808">Transferase</keyword>
<name>A0A495DD31_9PROT</name>
<dbReference type="AlphaFoldDB" id="A0A495DD31"/>
<dbReference type="SUPFAM" id="SSF53756">
    <property type="entry name" value="UDP-Glycosyltransferase/glycogen phosphorylase"/>
    <property type="match status" value="1"/>
</dbReference>
<dbReference type="Gene3D" id="3.40.50.11190">
    <property type="match status" value="1"/>
</dbReference>